<name>A0A3M6TCR1_POCDA</name>
<evidence type="ECO:0000313" key="3">
    <source>
        <dbReference type="Proteomes" id="UP000275408"/>
    </source>
</evidence>
<keyword evidence="3" id="KW-1185">Reference proteome</keyword>
<feature type="region of interest" description="Disordered" evidence="1">
    <location>
        <begin position="252"/>
        <end position="299"/>
    </location>
</feature>
<protein>
    <submittedName>
        <fullName evidence="2">Uncharacterized protein</fullName>
    </submittedName>
</protein>
<evidence type="ECO:0000256" key="1">
    <source>
        <dbReference type="SAM" id="MobiDB-lite"/>
    </source>
</evidence>
<dbReference type="OMA" id="ANSYRGH"/>
<dbReference type="OrthoDB" id="5967508at2759"/>
<accession>A0A3M6TCR1</accession>
<sequence length="343" mass="38229">MDDYIATKVSVSVRNAISVNSTKSHQLEKQVRNLEAERDMRLLNLQMKKDEMFLSSPTSQRRKILVKSPSTTDGIRAGTPSSQQEILDLNTGLSKEDEVTRLQKAHSLPPLYLDRAGIVATPPRIRKARNLHPGSSLIPASPSRLMESPKPEHKLLTRQSSSPQMLSGSNSTTNVNEARREENLESKQQFSPGLQRANLVDSSVPLNSPTSPKAFNFDLPNNLSQIPRRPATAASVRDSASNSGEVHRGLILLPVSSSKEQTKNREQKKASVFNRLYSSTKKRDRKRIGSDDTAPQALHLPNGKLNAKLETRRRSVSLSDLSEICDKLKTCRYLRSNSQNEDF</sequence>
<dbReference type="Proteomes" id="UP000275408">
    <property type="component" value="Unassembled WGS sequence"/>
</dbReference>
<feature type="compositionally biased region" description="Basic and acidic residues" evidence="1">
    <location>
        <begin position="260"/>
        <end position="269"/>
    </location>
</feature>
<reference evidence="2 3" key="1">
    <citation type="journal article" date="2018" name="Sci. Rep.">
        <title>Comparative analysis of the Pocillopora damicornis genome highlights role of immune system in coral evolution.</title>
        <authorList>
            <person name="Cunning R."/>
            <person name="Bay R.A."/>
            <person name="Gillette P."/>
            <person name="Baker A.C."/>
            <person name="Traylor-Knowles N."/>
        </authorList>
    </citation>
    <scope>NUCLEOTIDE SEQUENCE [LARGE SCALE GENOMIC DNA]</scope>
    <source>
        <strain evidence="2">RSMAS</strain>
        <tissue evidence="2">Whole animal</tissue>
    </source>
</reference>
<evidence type="ECO:0000313" key="2">
    <source>
        <dbReference type="EMBL" id="RMX39131.1"/>
    </source>
</evidence>
<feature type="compositionally biased region" description="Polar residues" evidence="1">
    <location>
        <begin position="157"/>
        <end position="176"/>
    </location>
</feature>
<proteinExistence type="predicted"/>
<gene>
    <name evidence="2" type="ORF">pdam_00020519</name>
</gene>
<dbReference type="AlphaFoldDB" id="A0A3M6TCR1"/>
<organism evidence="2 3">
    <name type="scientific">Pocillopora damicornis</name>
    <name type="common">Cauliflower coral</name>
    <name type="synonym">Millepora damicornis</name>
    <dbReference type="NCBI Taxonomy" id="46731"/>
    <lineage>
        <taxon>Eukaryota</taxon>
        <taxon>Metazoa</taxon>
        <taxon>Cnidaria</taxon>
        <taxon>Anthozoa</taxon>
        <taxon>Hexacorallia</taxon>
        <taxon>Scleractinia</taxon>
        <taxon>Astrocoeniina</taxon>
        <taxon>Pocilloporidae</taxon>
        <taxon>Pocillopora</taxon>
    </lineage>
</organism>
<dbReference type="EMBL" id="RCHS01003865">
    <property type="protein sequence ID" value="RMX39131.1"/>
    <property type="molecule type" value="Genomic_DNA"/>
</dbReference>
<feature type="region of interest" description="Disordered" evidence="1">
    <location>
        <begin position="124"/>
        <end position="195"/>
    </location>
</feature>
<comment type="caution">
    <text evidence="2">The sequence shown here is derived from an EMBL/GenBank/DDBJ whole genome shotgun (WGS) entry which is preliminary data.</text>
</comment>